<dbReference type="InterPro" id="IPR023393">
    <property type="entry name" value="START-like_dom_sf"/>
</dbReference>
<sequence length="170" mass="18704">MTRDLTVSDSVVVDAPASVIWAQLADPTQMPRWSPENTGARLEGDAVDGGRPLTEGESFSGTNKRGRARWTTRCVVRRSVPGERFCFDVVGWGVGSPRLRVKVARWDYALEPVEGGTRVTETWSDGRRGWPTWLANAFDKAAAGRPFAQFQRRNIARTLAALKADLDGAT</sequence>
<evidence type="ECO:0000256" key="1">
    <source>
        <dbReference type="SAM" id="MobiDB-lite"/>
    </source>
</evidence>
<dbReference type="Pfam" id="PF10604">
    <property type="entry name" value="Polyketide_cyc2"/>
    <property type="match status" value="1"/>
</dbReference>
<dbReference type="AlphaFoldDB" id="A0A3N2CYA6"/>
<evidence type="ECO:0000313" key="2">
    <source>
        <dbReference type="EMBL" id="ROR92456.1"/>
    </source>
</evidence>
<name>A0A3N2CYA6_9ACTN</name>
<protein>
    <submittedName>
        <fullName evidence="2">Polyketide cyclase/dehydrase/lipid transport protein</fullName>
    </submittedName>
</protein>
<keyword evidence="3" id="KW-1185">Reference proteome</keyword>
<dbReference type="SUPFAM" id="SSF55961">
    <property type="entry name" value="Bet v1-like"/>
    <property type="match status" value="1"/>
</dbReference>
<organism evidence="2 3">
    <name type="scientific">Nocardioides aurantiacus</name>
    <dbReference type="NCBI Taxonomy" id="86796"/>
    <lineage>
        <taxon>Bacteria</taxon>
        <taxon>Bacillati</taxon>
        <taxon>Actinomycetota</taxon>
        <taxon>Actinomycetes</taxon>
        <taxon>Propionibacteriales</taxon>
        <taxon>Nocardioidaceae</taxon>
        <taxon>Nocardioides</taxon>
    </lineage>
</organism>
<dbReference type="RefSeq" id="WP_123392097.1">
    <property type="nucleotide sequence ID" value="NZ_RKHO01000001.1"/>
</dbReference>
<dbReference type="Proteomes" id="UP000281738">
    <property type="component" value="Unassembled WGS sequence"/>
</dbReference>
<dbReference type="OrthoDB" id="4618973at2"/>
<comment type="caution">
    <text evidence="2">The sequence shown here is derived from an EMBL/GenBank/DDBJ whole genome shotgun (WGS) entry which is preliminary data.</text>
</comment>
<accession>A0A3N2CYA6</accession>
<gene>
    <name evidence="2" type="ORF">EDD33_3346</name>
</gene>
<proteinExistence type="predicted"/>
<evidence type="ECO:0000313" key="3">
    <source>
        <dbReference type="Proteomes" id="UP000281738"/>
    </source>
</evidence>
<dbReference type="InterPro" id="IPR019587">
    <property type="entry name" value="Polyketide_cyclase/dehydratase"/>
</dbReference>
<feature type="region of interest" description="Disordered" evidence="1">
    <location>
        <begin position="30"/>
        <end position="64"/>
    </location>
</feature>
<reference evidence="2 3" key="1">
    <citation type="submission" date="2018-11" db="EMBL/GenBank/DDBJ databases">
        <title>Sequencing the genomes of 1000 actinobacteria strains.</title>
        <authorList>
            <person name="Klenk H.-P."/>
        </authorList>
    </citation>
    <scope>NUCLEOTIDE SEQUENCE [LARGE SCALE GENOMIC DNA]</scope>
    <source>
        <strain evidence="2 3">DSM 12652</strain>
    </source>
</reference>
<dbReference type="CDD" id="cd07812">
    <property type="entry name" value="SRPBCC"/>
    <property type="match status" value="1"/>
</dbReference>
<dbReference type="EMBL" id="RKHO01000001">
    <property type="protein sequence ID" value="ROR92456.1"/>
    <property type="molecule type" value="Genomic_DNA"/>
</dbReference>
<dbReference type="Gene3D" id="3.30.530.20">
    <property type="match status" value="1"/>
</dbReference>